<dbReference type="RefSeq" id="WP_057945373.1">
    <property type="nucleotide sequence ID" value="NZ_CP011131.1"/>
</dbReference>
<gene>
    <name evidence="6 9" type="primary">hisD</name>
    <name evidence="9" type="ORF">MOV92_09045</name>
</gene>
<feature type="binding site" evidence="6">
    <location>
        <position position="361"/>
    </location>
    <ligand>
        <name>Zn(2+)</name>
        <dbReference type="ChEBI" id="CHEBI:29105"/>
    </ligand>
</feature>
<keyword evidence="3 6" id="KW-0479">Metal-binding</keyword>
<feature type="active site" description="Proton acceptor" evidence="6">
    <location>
        <position position="328"/>
    </location>
</feature>
<organism evidence="9 10">
    <name type="scientific">Lysobacter gummosus</name>
    <dbReference type="NCBI Taxonomy" id="262324"/>
    <lineage>
        <taxon>Bacteria</taxon>
        <taxon>Pseudomonadati</taxon>
        <taxon>Pseudomonadota</taxon>
        <taxon>Gammaproteobacteria</taxon>
        <taxon>Lysobacterales</taxon>
        <taxon>Lysobacteraceae</taxon>
        <taxon>Lysobacter</taxon>
    </lineage>
</organism>
<dbReference type="NCBIfam" id="TIGR00069">
    <property type="entry name" value="hisD"/>
    <property type="match status" value="1"/>
</dbReference>
<keyword evidence="10" id="KW-1185">Reference proteome</keyword>
<feature type="active site" description="Proton acceptor" evidence="6">
    <location>
        <position position="327"/>
    </location>
</feature>
<feature type="binding site" evidence="6">
    <location>
        <position position="420"/>
    </location>
    <ligand>
        <name>substrate</name>
    </ligand>
</feature>
<dbReference type="PIRSF" id="PIRSF000099">
    <property type="entry name" value="Histidinol_dh"/>
    <property type="match status" value="1"/>
</dbReference>
<sequence>MQRYDWNALDADQRAGVLRRPAQETRQTTADAVADILAAVRSEGDAALRRYAERFDGGAPERFGVGEDEFDAAQASLSPQLRAAIEEAAERIRLFHQAGMTQPYELDTAPGVRCERVLRPIRRVGLYVPAGSAPLPSTALMLGVPALLAGCREVSLCTPPRRDGSADPAVLYAARCCGITRVFKIGGAQAIAAMAFGTQSIGQCDKLFGPGNAFVTEAKRQVALIEGGAGIDMPAGPSEVLVIADAGAYPDFVAADLLSQAEHGPDSQVILLSDDVALLDAVDAELEKQLAKLSRADTARVALRSSRSIRVDSIDTALDVSNRYAPEHLILALRDARAWLPAVEVAGSVFLGDFAPEALGDYCSGTNHVLPTSGAARYAGGLNVASFQVAITVQEVQAHGLEAIGGCAMELAAAEGLDAHRAAVAIRREHLRQGVGSRA</sequence>
<keyword evidence="4 6" id="KW-0862">Zinc</keyword>
<dbReference type="InterPro" id="IPR022695">
    <property type="entry name" value="Histidinol_DH_monofunct"/>
</dbReference>
<dbReference type="Gene3D" id="3.40.50.1980">
    <property type="entry name" value="Nitrogenase molybdenum iron protein domain"/>
    <property type="match status" value="2"/>
</dbReference>
<feature type="binding site" evidence="6">
    <location>
        <position position="263"/>
    </location>
    <ligand>
        <name>Zn(2+)</name>
        <dbReference type="ChEBI" id="CHEBI:29105"/>
    </ligand>
</feature>
<dbReference type="EMBL" id="CP093547">
    <property type="protein sequence ID" value="UNP32092.1"/>
    <property type="molecule type" value="Genomic_DNA"/>
</dbReference>
<evidence type="ECO:0000256" key="7">
    <source>
        <dbReference type="PIRNR" id="PIRNR000099"/>
    </source>
</evidence>
<dbReference type="PRINTS" id="PR00083">
    <property type="entry name" value="HOLDHDRGNASE"/>
</dbReference>
<dbReference type="InterPro" id="IPR001692">
    <property type="entry name" value="Histidinol_DH_CS"/>
</dbReference>
<keyword evidence="6" id="KW-0368">Histidine biosynthesis</keyword>
<dbReference type="GO" id="GO:0004399">
    <property type="term" value="F:histidinol dehydrogenase activity"/>
    <property type="evidence" value="ECO:0007669"/>
    <property type="project" value="UniProtKB-EC"/>
</dbReference>
<dbReference type="InterPro" id="IPR012131">
    <property type="entry name" value="Hstdl_DH"/>
</dbReference>
<evidence type="ECO:0000256" key="5">
    <source>
        <dbReference type="ARBA" id="ARBA00023002"/>
    </source>
</evidence>
<feature type="binding site" evidence="6">
    <location>
        <position position="420"/>
    </location>
    <ligand>
        <name>Zn(2+)</name>
        <dbReference type="ChEBI" id="CHEBI:29105"/>
    </ligand>
</feature>
<dbReference type="PROSITE" id="PS00611">
    <property type="entry name" value="HISOL_DEHYDROGENASE"/>
    <property type="match status" value="1"/>
</dbReference>
<feature type="binding site" evidence="6">
    <location>
        <position position="415"/>
    </location>
    <ligand>
        <name>substrate</name>
    </ligand>
</feature>
<accession>A0ABY3XKD5</accession>
<comment type="catalytic activity">
    <reaction evidence="6">
        <text>L-histidinol + 2 NAD(+) + H2O = L-histidine + 2 NADH + 3 H(+)</text>
        <dbReference type="Rhea" id="RHEA:20641"/>
        <dbReference type="ChEBI" id="CHEBI:15377"/>
        <dbReference type="ChEBI" id="CHEBI:15378"/>
        <dbReference type="ChEBI" id="CHEBI:57540"/>
        <dbReference type="ChEBI" id="CHEBI:57595"/>
        <dbReference type="ChEBI" id="CHEBI:57699"/>
        <dbReference type="ChEBI" id="CHEBI:57945"/>
        <dbReference type="EC" id="1.1.1.23"/>
    </reaction>
</comment>
<feature type="binding site" evidence="6">
    <location>
        <position position="238"/>
    </location>
    <ligand>
        <name>substrate</name>
    </ligand>
</feature>
<evidence type="ECO:0000256" key="2">
    <source>
        <dbReference type="ARBA" id="ARBA00022605"/>
    </source>
</evidence>
<evidence type="ECO:0000313" key="10">
    <source>
        <dbReference type="Proteomes" id="UP000829194"/>
    </source>
</evidence>
<feature type="binding site" evidence="6">
    <location>
        <position position="189"/>
    </location>
    <ligand>
        <name>NAD(+)</name>
        <dbReference type="ChEBI" id="CHEBI:57540"/>
    </ligand>
</feature>
<dbReference type="CDD" id="cd06572">
    <property type="entry name" value="Histidinol_dh"/>
    <property type="match status" value="1"/>
</dbReference>
<evidence type="ECO:0000256" key="1">
    <source>
        <dbReference type="ARBA" id="ARBA00010178"/>
    </source>
</evidence>
<dbReference type="HAMAP" id="MF_01024">
    <property type="entry name" value="HisD"/>
    <property type="match status" value="1"/>
</dbReference>
<dbReference type="Pfam" id="PF00815">
    <property type="entry name" value="Histidinol_dh"/>
    <property type="match status" value="1"/>
</dbReference>
<dbReference type="PANTHER" id="PTHR21256">
    <property type="entry name" value="HISTIDINOL DEHYDROGENASE HDH"/>
    <property type="match status" value="1"/>
</dbReference>
<feature type="binding site" evidence="6">
    <location>
        <position position="260"/>
    </location>
    <ligand>
        <name>Zn(2+)</name>
        <dbReference type="ChEBI" id="CHEBI:29105"/>
    </ligand>
</feature>
<dbReference type="SUPFAM" id="SSF53720">
    <property type="entry name" value="ALDH-like"/>
    <property type="match status" value="1"/>
</dbReference>
<keyword evidence="6" id="KW-0520">NAD</keyword>
<name>A0ABY3XKD5_9GAMM</name>
<dbReference type="Gene3D" id="1.20.5.1300">
    <property type="match status" value="1"/>
</dbReference>
<dbReference type="InterPro" id="IPR016161">
    <property type="entry name" value="Ald_DH/histidinol_DH"/>
</dbReference>
<dbReference type="PANTHER" id="PTHR21256:SF2">
    <property type="entry name" value="HISTIDINE BIOSYNTHESIS TRIFUNCTIONAL PROTEIN"/>
    <property type="match status" value="1"/>
</dbReference>
<reference evidence="9 10" key="1">
    <citation type="submission" date="2022-03" db="EMBL/GenBank/DDBJ databases">
        <title>Complete genome sequence of Lysobacter capsici VKM B-2533 and Lysobacter gummosus 10.1.1, promising sources of lytic agents.</title>
        <authorList>
            <person name="Tarlachkov S.V."/>
            <person name="Kudryakova I.V."/>
            <person name="Afoshin A.S."/>
            <person name="Leontyevskaya E.A."/>
            <person name="Leontyevskaya N.V."/>
        </authorList>
    </citation>
    <scope>NUCLEOTIDE SEQUENCE [LARGE SCALE GENOMIC DNA]</scope>
    <source>
        <strain evidence="9 10">10.1.1</strain>
    </source>
</reference>
<feature type="binding site" evidence="6">
    <location>
        <position position="361"/>
    </location>
    <ligand>
        <name>substrate</name>
    </ligand>
</feature>
<dbReference type="Proteomes" id="UP000829194">
    <property type="component" value="Chromosome"/>
</dbReference>
<protein>
    <recommendedName>
        <fullName evidence="6">Histidinol dehydrogenase</fullName>
        <shortName evidence="6">HDH</shortName>
        <ecNumber evidence="6">1.1.1.23</ecNumber>
    </recommendedName>
</protein>
<evidence type="ECO:0000313" key="9">
    <source>
        <dbReference type="EMBL" id="UNP32092.1"/>
    </source>
</evidence>
<keyword evidence="5 6" id="KW-0560">Oxidoreductase</keyword>
<feature type="binding site" evidence="6">
    <location>
        <position position="263"/>
    </location>
    <ligand>
        <name>substrate</name>
    </ligand>
</feature>
<feature type="binding site" evidence="6">
    <location>
        <position position="127"/>
    </location>
    <ligand>
        <name>NAD(+)</name>
        <dbReference type="ChEBI" id="CHEBI:57540"/>
    </ligand>
</feature>
<feature type="binding site" evidence="6">
    <location>
        <position position="328"/>
    </location>
    <ligand>
        <name>substrate</name>
    </ligand>
</feature>
<keyword evidence="2 6" id="KW-0028">Amino-acid biosynthesis</keyword>
<evidence type="ECO:0000256" key="8">
    <source>
        <dbReference type="RuleBase" id="RU004175"/>
    </source>
</evidence>
<comment type="similarity">
    <text evidence="1 6 7 8">Belongs to the histidinol dehydrogenase family.</text>
</comment>
<comment type="pathway">
    <text evidence="6">Amino-acid biosynthesis; L-histidine biosynthesis; L-histidine from 5-phospho-alpha-D-ribose 1-diphosphate: step 9/9.</text>
</comment>
<evidence type="ECO:0000256" key="3">
    <source>
        <dbReference type="ARBA" id="ARBA00022723"/>
    </source>
</evidence>
<evidence type="ECO:0000256" key="4">
    <source>
        <dbReference type="ARBA" id="ARBA00022833"/>
    </source>
</evidence>
<feature type="binding site" evidence="6">
    <location>
        <position position="212"/>
    </location>
    <ligand>
        <name>NAD(+)</name>
        <dbReference type="ChEBI" id="CHEBI:57540"/>
    </ligand>
</feature>
<comment type="function">
    <text evidence="6">Catalyzes the sequential NAD-dependent oxidations of L-histidinol to L-histidinaldehyde and then to L-histidine.</text>
</comment>
<feature type="binding site" evidence="6">
    <location>
        <position position="260"/>
    </location>
    <ligand>
        <name>substrate</name>
    </ligand>
</feature>
<evidence type="ECO:0000256" key="6">
    <source>
        <dbReference type="HAMAP-Rule" id="MF_01024"/>
    </source>
</evidence>
<proteinExistence type="inferred from homology"/>
<comment type="cofactor">
    <cofactor evidence="6">
        <name>Zn(2+)</name>
        <dbReference type="ChEBI" id="CHEBI:29105"/>
    </cofactor>
    <text evidence="6">Binds 1 zinc ion per subunit.</text>
</comment>
<dbReference type="EC" id="1.1.1.23" evidence="6"/>